<dbReference type="SUPFAM" id="SSF101908">
    <property type="entry name" value="Putative isomerase YbhE"/>
    <property type="match status" value="1"/>
</dbReference>
<dbReference type="EMBL" id="CAJGYO010000010">
    <property type="protein sequence ID" value="CAD6257144.1"/>
    <property type="molecule type" value="Genomic_DNA"/>
</dbReference>
<keyword evidence="3" id="KW-0963">Cytoplasm</keyword>
<dbReference type="PANTHER" id="PTHR46027:SF1">
    <property type="entry name" value="PEROXISOMAL TARGETING SIGNAL 2 RECEPTOR"/>
    <property type="match status" value="1"/>
</dbReference>
<comment type="subcellular location">
    <subcellularLocation>
        <location evidence="1">Cytoplasm</location>
    </subcellularLocation>
</comment>
<name>A0A811QMD5_9POAL</name>
<proteinExistence type="predicted"/>
<evidence type="ECO:0000256" key="2">
    <source>
        <dbReference type="ARBA" id="ARBA00022448"/>
    </source>
</evidence>
<reference evidence="6" key="1">
    <citation type="submission" date="2020-10" db="EMBL/GenBank/DDBJ databases">
        <authorList>
            <person name="Han B."/>
            <person name="Lu T."/>
            <person name="Zhao Q."/>
            <person name="Huang X."/>
            <person name="Zhao Y."/>
        </authorList>
    </citation>
    <scope>NUCLEOTIDE SEQUENCE</scope>
</reference>
<dbReference type="AlphaFoldDB" id="A0A811QMD5"/>
<accession>A0A811QMD5</accession>
<dbReference type="GO" id="GO:0005782">
    <property type="term" value="C:peroxisomal matrix"/>
    <property type="evidence" value="ECO:0007669"/>
    <property type="project" value="TreeGrafter"/>
</dbReference>
<dbReference type="InterPro" id="IPR015943">
    <property type="entry name" value="WD40/YVTN_repeat-like_dom_sf"/>
</dbReference>
<dbReference type="InterPro" id="IPR044536">
    <property type="entry name" value="PEX7"/>
</dbReference>
<evidence type="ECO:0000256" key="4">
    <source>
        <dbReference type="ARBA" id="ARBA00022927"/>
    </source>
</evidence>
<dbReference type="Gene3D" id="2.130.10.10">
    <property type="entry name" value="YVTN repeat-like/Quinoprotein amine dehydrogenase"/>
    <property type="match status" value="1"/>
</dbReference>
<keyword evidence="7" id="KW-1185">Reference proteome</keyword>
<feature type="region of interest" description="Disordered" evidence="5">
    <location>
        <begin position="76"/>
        <end position="103"/>
    </location>
</feature>
<evidence type="ECO:0000256" key="3">
    <source>
        <dbReference type="ARBA" id="ARBA00022490"/>
    </source>
</evidence>
<dbReference type="PANTHER" id="PTHR46027">
    <property type="entry name" value="PEROXISOMAL TARGETING SIGNAL 2 RECEPTOR"/>
    <property type="match status" value="1"/>
</dbReference>
<dbReference type="OrthoDB" id="273771at2759"/>
<dbReference type="GO" id="GO:0005829">
    <property type="term" value="C:cytosol"/>
    <property type="evidence" value="ECO:0007669"/>
    <property type="project" value="TreeGrafter"/>
</dbReference>
<sequence>MATSSSLTSLPPDPTPICSFPTSDTLFDCAWSESHDSLYAAASGDGFMRLFDAARLPPPQNPVRLLREHAREVHGLDWNPNAGRPNAGCPVRHQRRRPQRTVY</sequence>
<dbReference type="GO" id="GO:0005053">
    <property type="term" value="F:peroxisome matrix targeting signal-2 binding"/>
    <property type="evidence" value="ECO:0007669"/>
    <property type="project" value="InterPro"/>
</dbReference>
<comment type="caution">
    <text evidence="6">The sequence shown here is derived from an EMBL/GenBank/DDBJ whole genome shotgun (WGS) entry which is preliminary data.</text>
</comment>
<organism evidence="6 7">
    <name type="scientific">Miscanthus lutarioriparius</name>
    <dbReference type="NCBI Taxonomy" id="422564"/>
    <lineage>
        <taxon>Eukaryota</taxon>
        <taxon>Viridiplantae</taxon>
        <taxon>Streptophyta</taxon>
        <taxon>Embryophyta</taxon>
        <taxon>Tracheophyta</taxon>
        <taxon>Spermatophyta</taxon>
        <taxon>Magnoliopsida</taxon>
        <taxon>Liliopsida</taxon>
        <taxon>Poales</taxon>
        <taxon>Poaceae</taxon>
        <taxon>PACMAD clade</taxon>
        <taxon>Panicoideae</taxon>
        <taxon>Andropogonodae</taxon>
        <taxon>Andropogoneae</taxon>
        <taxon>Saccharinae</taxon>
        <taxon>Miscanthus</taxon>
    </lineage>
</organism>
<evidence type="ECO:0000256" key="1">
    <source>
        <dbReference type="ARBA" id="ARBA00004496"/>
    </source>
</evidence>
<evidence type="ECO:0000256" key="5">
    <source>
        <dbReference type="SAM" id="MobiDB-lite"/>
    </source>
</evidence>
<keyword evidence="2" id="KW-0813">Transport</keyword>
<gene>
    <name evidence="6" type="ORF">NCGR_LOCUS40634</name>
</gene>
<feature type="compositionally biased region" description="Basic residues" evidence="5">
    <location>
        <begin position="92"/>
        <end position="103"/>
    </location>
</feature>
<keyword evidence="4" id="KW-0653">Protein transport</keyword>
<dbReference type="Proteomes" id="UP000604825">
    <property type="component" value="Unassembled WGS sequence"/>
</dbReference>
<protein>
    <submittedName>
        <fullName evidence="6">Uncharacterized protein</fullName>
    </submittedName>
</protein>
<dbReference type="GO" id="GO:0016558">
    <property type="term" value="P:protein import into peroxisome matrix"/>
    <property type="evidence" value="ECO:0007669"/>
    <property type="project" value="InterPro"/>
</dbReference>
<evidence type="ECO:0000313" key="6">
    <source>
        <dbReference type="EMBL" id="CAD6257144.1"/>
    </source>
</evidence>
<evidence type="ECO:0000313" key="7">
    <source>
        <dbReference type="Proteomes" id="UP000604825"/>
    </source>
</evidence>